<comment type="similarity">
    <text evidence="3">Belongs to the RBT5 family.</text>
</comment>
<proteinExistence type="inferred from homology"/>
<dbReference type="GO" id="GO:0098552">
    <property type="term" value="C:side of membrane"/>
    <property type="evidence" value="ECO:0007669"/>
    <property type="project" value="UniProtKB-KW"/>
</dbReference>
<keyword evidence="13" id="KW-0325">Glycoprotein</keyword>
<keyword evidence="5" id="KW-0964">Secreted</keyword>
<dbReference type="SMART" id="SM00747">
    <property type="entry name" value="CFEM"/>
    <property type="match status" value="2"/>
</dbReference>
<evidence type="ECO:0000256" key="6">
    <source>
        <dbReference type="ARBA" id="ARBA00022617"/>
    </source>
</evidence>
<name>A0AAD5RJS8_9PEZI</name>
<dbReference type="EMBL" id="JAKWBI020000376">
    <property type="protein sequence ID" value="KAJ2895776.1"/>
    <property type="molecule type" value="Genomic_DNA"/>
</dbReference>
<sequence length="289" mass="29403">MKQATALLFGQILLGGLGARAQEEEVEWYDCGVGLSITLRALSLAHVSSSASPLPKLPPSSSSILPRPLTNPCLESLVESAVAAGCGEDDAECICGQEDLLLAFRDCAYDECSTTHQAEEVVGFGVHLCEEVGATITLDLVPEGYETGTATATGTSEASATATGPSCAEECLIAAMEAGEEAGCDHEDVECLCSNEDLAIMLRDCAYTCGDEAADLIEYGLHVCEEAGVTVTVETAAPTNGTVAATADATSTAEPTETVVEVSGAGGIAVHNAAAYALVAAAGFAALMV</sequence>
<evidence type="ECO:0000256" key="14">
    <source>
        <dbReference type="ARBA" id="ARBA00023288"/>
    </source>
</evidence>
<keyword evidence="9 16" id="KW-0732">Signal</keyword>
<gene>
    <name evidence="18" type="ORF">MKZ38_006169</name>
</gene>
<organism evidence="18 19">
    <name type="scientific">Zalerion maritima</name>
    <dbReference type="NCBI Taxonomy" id="339359"/>
    <lineage>
        <taxon>Eukaryota</taxon>
        <taxon>Fungi</taxon>
        <taxon>Dikarya</taxon>
        <taxon>Ascomycota</taxon>
        <taxon>Pezizomycotina</taxon>
        <taxon>Sordariomycetes</taxon>
        <taxon>Lulworthiomycetidae</taxon>
        <taxon>Lulworthiales</taxon>
        <taxon>Lulworthiaceae</taxon>
        <taxon>Zalerion</taxon>
    </lineage>
</organism>
<keyword evidence="7" id="KW-0336">GPI-anchor</keyword>
<dbReference type="AlphaFoldDB" id="A0AAD5RJS8"/>
<evidence type="ECO:0000256" key="3">
    <source>
        <dbReference type="ARBA" id="ARBA00010031"/>
    </source>
</evidence>
<evidence type="ECO:0000256" key="12">
    <source>
        <dbReference type="ARBA" id="ARBA00023157"/>
    </source>
</evidence>
<protein>
    <recommendedName>
        <fullName evidence="17">CFEM domain-containing protein</fullName>
    </recommendedName>
</protein>
<dbReference type="GO" id="GO:0005886">
    <property type="term" value="C:plasma membrane"/>
    <property type="evidence" value="ECO:0007669"/>
    <property type="project" value="UniProtKB-SubCell"/>
</dbReference>
<keyword evidence="10 15" id="KW-0408">Iron</keyword>
<evidence type="ECO:0000256" key="13">
    <source>
        <dbReference type="ARBA" id="ARBA00023180"/>
    </source>
</evidence>
<evidence type="ECO:0000256" key="5">
    <source>
        <dbReference type="ARBA" id="ARBA00022525"/>
    </source>
</evidence>
<keyword evidence="12 15" id="KW-1015">Disulfide bond</keyword>
<evidence type="ECO:0000259" key="17">
    <source>
        <dbReference type="PROSITE" id="PS52012"/>
    </source>
</evidence>
<evidence type="ECO:0000256" key="4">
    <source>
        <dbReference type="ARBA" id="ARBA00022475"/>
    </source>
</evidence>
<reference evidence="18" key="1">
    <citation type="submission" date="2022-07" db="EMBL/GenBank/DDBJ databases">
        <title>Draft genome sequence of Zalerion maritima ATCC 34329, a (micro)plastics degrading marine fungus.</title>
        <authorList>
            <person name="Paco A."/>
            <person name="Goncalves M.F.M."/>
            <person name="Rocha-Santos T.A.P."/>
            <person name="Alves A."/>
        </authorList>
    </citation>
    <scope>NUCLEOTIDE SEQUENCE</scope>
    <source>
        <strain evidence="18">ATCC 34329</strain>
    </source>
</reference>
<comment type="caution">
    <text evidence="18">The sequence shown here is derived from an EMBL/GenBank/DDBJ whole genome shotgun (WGS) entry which is preliminary data.</text>
</comment>
<dbReference type="Proteomes" id="UP001201980">
    <property type="component" value="Unassembled WGS sequence"/>
</dbReference>
<evidence type="ECO:0000256" key="15">
    <source>
        <dbReference type="PROSITE-ProRule" id="PRU01356"/>
    </source>
</evidence>
<evidence type="ECO:0000256" key="10">
    <source>
        <dbReference type="ARBA" id="ARBA00023004"/>
    </source>
</evidence>
<dbReference type="GO" id="GO:0046872">
    <property type="term" value="F:metal ion binding"/>
    <property type="evidence" value="ECO:0007669"/>
    <property type="project" value="UniProtKB-UniRule"/>
</dbReference>
<evidence type="ECO:0000256" key="9">
    <source>
        <dbReference type="ARBA" id="ARBA00022729"/>
    </source>
</evidence>
<keyword evidence="19" id="KW-1185">Reference proteome</keyword>
<keyword evidence="14" id="KW-0449">Lipoprotein</keyword>
<comment type="subcellular location">
    <subcellularLocation>
        <location evidence="1">Cell membrane</location>
        <topology evidence="1">Lipid-anchor</topology>
        <topology evidence="1">GPI-anchor</topology>
    </subcellularLocation>
    <subcellularLocation>
        <location evidence="2">Secreted</location>
    </subcellularLocation>
</comment>
<accession>A0AAD5RJS8</accession>
<dbReference type="PANTHER" id="PTHR37928">
    <property type="entry name" value="CFEM DOMAIN PROTEIN (AFU_ORTHOLOGUE AFUA_6G14090)"/>
    <property type="match status" value="1"/>
</dbReference>
<keyword evidence="6 15" id="KW-0349">Heme</keyword>
<evidence type="ECO:0000313" key="19">
    <source>
        <dbReference type="Proteomes" id="UP001201980"/>
    </source>
</evidence>
<feature type="disulfide bond" evidence="15">
    <location>
        <begin position="184"/>
        <end position="191"/>
    </location>
</feature>
<dbReference type="Pfam" id="PF05730">
    <property type="entry name" value="CFEM"/>
    <property type="match status" value="2"/>
</dbReference>
<evidence type="ECO:0000256" key="8">
    <source>
        <dbReference type="ARBA" id="ARBA00022723"/>
    </source>
</evidence>
<feature type="binding site" description="axial binding residue" evidence="15">
    <location>
        <position position="188"/>
    </location>
    <ligand>
        <name>heme</name>
        <dbReference type="ChEBI" id="CHEBI:30413"/>
    </ligand>
    <ligandPart>
        <name>Fe</name>
        <dbReference type="ChEBI" id="CHEBI:18248"/>
    </ligandPart>
</feature>
<evidence type="ECO:0000256" key="16">
    <source>
        <dbReference type="SAM" id="SignalP"/>
    </source>
</evidence>
<dbReference type="InterPro" id="IPR008427">
    <property type="entry name" value="Extracellular_membr_CFEM_dom"/>
</dbReference>
<evidence type="ECO:0000256" key="2">
    <source>
        <dbReference type="ARBA" id="ARBA00004613"/>
    </source>
</evidence>
<feature type="signal peptide" evidence="16">
    <location>
        <begin position="1"/>
        <end position="21"/>
    </location>
</feature>
<evidence type="ECO:0000313" key="18">
    <source>
        <dbReference type="EMBL" id="KAJ2895776.1"/>
    </source>
</evidence>
<dbReference type="PANTHER" id="PTHR37928:SF1">
    <property type="entry name" value="CFEM DOMAIN PROTEIN (AFU_ORTHOLOGUE AFUA_6G14090)"/>
    <property type="match status" value="1"/>
</dbReference>
<dbReference type="GO" id="GO:0005576">
    <property type="term" value="C:extracellular region"/>
    <property type="evidence" value="ECO:0007669"/>
    <property type="project" value="UniProtKB-SubCell"/>
</dbReference>
<keyword evidence="8 15" id="KW-0479">Metal-binding</keyword>
<keyword evidence="4" id="KW-1003">Cell membrane</keyword>
<evidence type="ECO:0000256" key="1">
    <source>
        <dbReference type="ARBA" id="ARBA00004609"/>
    </source>
</evidence>
<evidence type="ECO:0000256" key="7">
    <source>
        <dbReference type="ARBA" id="ARBA00022622"/>
    </source>
</evidence>
<feature type="chain" id="PRO_5041979592" description="CFEM domain-containing protein" evidence="16">
    <location>
        <begin position="22"/>
        <end position="289"/>
    </location>
</feature>
<keyword evidence="11" id="KW-0472">Membrane</keyword>
<comment type="caution">
    <text evidence="15">Lacks conserved residue(s) required for the propagation of feature annotation.</text>
</comment>
<evidence type="ECO:0000256" key="11">
    <source>
        <dbReference type="ARBA" id="ARBA00023136"/>
    </source>
</evidence>
<dbReference type="PROSITE" id="PS52012">
    <property type="entry name" value="CFEM"/>
    <property type="match status" value="1"/>
</dbReference>
<dbReference type="InterPro" id="IPR051735">
    <property type="entry name" value="CFEM_domain"/>
</dbReference>
<feature type="domain" description="CFEM" evidence="17">
    <location>
        <begin position="140"/>
        <end position="252"/>
    </location>
</feature>